<dbReference type="Gene3D" id="3.30.70.1290">
    <property type="entry name" value="Transposase IS200-like"/>
    <property type="match status" value="1"/>
</dbReference>
<dbReference type="SMART" id="SM01321">
    <property type="entry name" value="Y1_Tnp"/>
    <property type="match status" value="1"/>
</dbReference>
<dbReference type="Proteomes" id="UP001302222">
    <property type="component" value="Unassembled WGS sequence"/>
</dbReference>
<dbReference type="SUPFAM" id="SSF143422">
    <property type="entry name" value="Transposase IS200-like"/>
    <property type="match status" value="1"/>
</dbReference>
<proteinExistence type="predicted"/>
<accession>A0ABU5SHS0</accession>
<dbReference type="RefSeq" id="WP_323258272.1">
    <property type="nucleotide sequence ID" value="NZ_JAYGIM010000007.1"/>
</dbReference>
<comment type="caution">
    <text evidence="2">The sequence shown here is derived from an EMBL/GenBank/DDBJ whole genome shotgun (WGS) entry which is preliminary data.</text>
</comment>
<keyword evidence="3" id="KW-1185">Reference proteome</keyword>
<dbReference type="EMBL" id="JAYGIM010000007">
    <property type="protein sequence ID" value="MEA5426837.1"/>
    <property type="molecule type" value="Genomic_DNA"/>
</dbReference>
<reference evidence="2 3" key="1">
    <citation type="submission" date="2023-12" db="EMBL/GenBank/DDBJ databases">
        <title>Novel species of the genus Arcicella isolated from rivers.</title>
        <authorList>
            <person name="Lu H."/>
        </authorList>
    </citation>
    <scope>NUCLEOTIDE SEQUENCE [LARGE SCALE GENOMIC DNA]</scope>
    <source>
        <strain evidence="2 3">DC25W</strain>
    </source>
</reference>
<evidence type="ECO:0000313" key="3">
    <source>
        <dbReference type="Proteomes" id="UP001302222"/>
    </source>
</evidence>
<dbReference type="PANTHER" id="PTHR34322">
    <property type="entry name" value="TRANSPOSASE, Y1_TNP DOMAIN-CONTAINING"/>
    <property type="match status" value="1"/>
</dbReference>
<feature type="domain" description="Transposase IS200-like" evidence="1">
    <location>
        <begin position="8"/>
        <end position="136"/>
    </location>
</feature>
<dbReference type="InterPro" id="IPR002686">
    <property type="entry name" value="Transposase_17"/>
</dbReference>
<protein>
    <recommendedName>
        <fullName evidence="1">Transposase IS200-like domain-containing protein</fullName>
    </recommendedName>
</protein>
<organism evidence="2 3">
    <name type="scientific">Arcicella lustrica</name>
    <dbReference type="NCBI Taxonomy" id="2984196"/>
    <lineage>
        <taxon>Bacteria</taxon>
        <taxon>Pseudomonadati</taxon>
        <taxon>Bacteroidota</taxon>
        <taxon>Cytophagia</taxon>
        <taxon>Cytophagales</taxon>
        <taxon>Flectobacillaceae</taxon>
        <taxon>Arcicella</taxon>
    </lineage>
</organism>
<dbReference type="InterPro" id="IPR036515">
    <property type="entry name" value="Transposase_17_sf"/>
</dbReference>
<sequence>MKGLVNFESNQFYHIVNHAVGNENLFRNADNYKYFLDRYIHHTIDAIETYSYCLMPNHFHLLVKIKPLEELRQNDKFDNDVHKYVMQKISNLLNGYAKAYNIRFNRKGALFIDYTKRFLIDSDDYFTATVNYIHQNPVNHGFVPELQDWYYSSYHSLLSDKNTRLKRDEVIGWFGNKEYFREFHLQNKIPLNTILEY</sequence>
<evidence type="ECO:0000259" key="1">
    <source>
        <dbReference type="SMART" id="SM01321"/>
    </source>
</evidence>
<dbReference type="PANTHER" id="PTHR34322:SF2">
    <property type="entry name" value="TRANSPOSASE IS200-LIKE DOMAIN-CONTAINING PROTEIN"/>
    <property type="match status" value="1"/>
</dbReference>
<evidence type="ECO:0000313" key="2">
    <source>
        <dbReference type="EMBL" id="MEA5426837.1"/>
    </source>
</evidence>
<name>A0ABU5SHS0_9BACT</name>
<gene>
    <name evidence="2" type="ORF">VB798_09655</name>
</gene>